<dbReference type="Pfam" id="PF11028">
    <property type="entry name" value="TMEM260-like"/>
    <property type="match status" value="1"/>
</dbReference>
<feature type="transmembrane region" description="Helical" evidence="1">
    <location>
        <begin position="329"/>
        <end position="347"/>
    </location>
</feature>
<feature type="transmembrane region" description="Helical" evidence="1">
    <location>
        <begin position="275"/>
        <end position="294"/>
    </location>
</feature>
<evidence type="ECO:0000256" key="1">
    <source>
        <dbReference type="SAM" id="Phobius"/>
    </source>
</evidence>
<keyword evidence="1" id="KW-0812">Transmembrane</keyword>
<dbReference type="OrthoDB" id="1232225at2"/>
<reference evidence="2 3" key="1">
    <citation type="submission" date="2016-10" db="EMBL/GenBank/DDBJ databases">
        <authorList>
            <person name="de Groot N.N."/>
        </authorList>
    </citation>
    <scope>NUCLEOTIDE SEQUENCE [LARGE SCALE GENOMIC DNA]</scope>
    <source>
        <strain evidence="2 3">DSM 23031</strain>
    </source>
</reference>
<gene>
    <name evidence="2" type="ORF">SAMN05421593_0285</name>
</gene>
<keyword evidence="1" id="KW-0472">Membrane</keyword>
<dbReference type="RefSeq" id="WP_089689567.1">
    <property type="nucleotide sequence ID" value="NZ_FNWQ01000001.1"/>
</dbReference>
<dbReference type="AlphaFoldDB" id="A0A1H6GV78"/>
<feature type="transmembrane region" description="Helical" evidence="1">
    <location>
        <begin position="125"/>
        <end position="144"/>
    </location>
</feature>
<protein>
    <recommendedName>
        <fullName evidence="4">DUF2723 domain-containing protein</fullName>
    </recommendedName>
</protein>
<dbReference type="Proteomes" id="UP000198561">
    <property type="component" value="Unassembled WGS sequence"/>
</dbReference>
<feature type="transmembrane region" description="Helical" evidence="1">
    <location>
        <begin position="46"/>
        <end position="66"/>
    </location>
</feature>
<dbReference type="InterPro" id="IPR021280">
    <property type="entry name" value="TMEM260-like"/>
</dbReference>
<organism evidence="2 3">
    <name type="scientific">Chryseobacterium culicis</name>
    <dbReference type="NCBI Taxonomy" id="680127"/>
    <lineage>
        <taxon>Bacteria</taxon>
        <taxon>Pseudomonadati</taxon>
        <taxon>Bacteroidota</taxon>
        <taxon>Flavobacteriia</taxon>
        <taxon>Flavobacteriales</taxon>
        <taxon>Weeksellaceae</taxon>
        <taxon>Chryseobacterium group</taxon>
        <taxon>Chryseobacterium</taxon>
    </lineage>
</organism>
<feature type="transmembrane region" description="Helical" evidence="1">
    <location>
        <begin position="300"/>
        <end position="317"/>
    </location>
</feature>
<feature type="transmembrane region" description="Helical" evidence="1">
    <location>
        <begin position="248"/>
        <end position="268"/>
    </location>
</feature>
<evidence type="ECO:0000313" key="2">
    <source>
        <dbReference type="EMBL" id="SEH27387.1"/>
    </source>
</evidence>
<feature type="transmembrane region" description="Helical" evidence="1">
    <location>
        <begin position="189"/>
        <end position="207"/>
    </location>
</feature>
<evidence type="ECO:0000313" key="3">
    <source>
        <dbReference type="Proteomes" id="UP000198561"/>
    </source>
</evidence>
<keyword evidence="1" id="KW-1133">Transmembrane helix</keyword>
<feature type="transmembrane region" description="Helical" evidence="1">
    <location>
        <begin position="99"/>
        <end position="118"/>
    </location>
</feature>
<feature type="transmembrane region" description="Helical" evidence="1">
    <location>
        <begin position="73"/>
        <end position="93"/>
    </location>
</feature>
<dbReference type="EMBL" id="FNWQ01000001">
    <property type="protein sequence ID" value="SEH27387.1"/>
    <property type="molecule type" value="Genomic_DNA"/>
</dbReference>
<evidence type="ECO:0008006" key="4">
    <source>
        <dbReference type="Google" id="ProtNLM"/>
    </source>
</evidence>
<name>A0A1H6GV78_CHRCI</name>
<sequence length="419" mass="47992">MNKYLSALFLFIIFLGIYYAGSFSKIPFADCVGFVLSAETGIWETTATATSHFLYINTVIFIKNLFDMNGIEASRFLVVFSGAATVSVVYLTVRSISKTDWASLAAAFVFGFSFSFWRNAEIVEVYTYNSLWISLFFFSVIKSFTEEKRIYILLSSLFLGISLWVHIQNILLIPSLLVFLFYFRNEKKYAAASLLVFAVLFCSLFILNSSQGLPFKSPYSSDQGTWVEDSLKKSTIQYVKDFFQSFAYLIYNFNIFTFFGIAGILLLYKTHRKMFFVFASGAVCVYGFATFYAVSDNYVFFLPFNIIFALSIGYGLSSAKYARLRKFSWVCLLIPAGYLLLYKAAFLTKKGKEFHAFKAYKGGLDYYILPWMNNNVGILEFTIDKKQAPEPIEWMTISAVDYIQLLKSKGYTEEQIRKL</sequence>
<feature type="transmembrane region" description="Helical" evidence="1">
    <location>
        <begin position="150"/>
        <end position="182"/>
    </location>
</feature>
<accession>A0A1H6GV78</accession>
<dbReference type="STRING" id="680127.SAMN05421593_0285"/>
<proteinExistence type="predicted"/>